<feature type="binding site" evidence="1">
    <location>
        <position position="75"/>
    </location>
    <ligand>
        <name>Zn(2+)</name>
        <dbReference type="ChEBI" id="CHEBI:29105"/>
    </ligand>
</feature>
<dbReference type="STRING" id="8469.M7BEJ1"/>
<evidence type="ECO:0000313" key="3">
    <source>
        <dbReference type="Proteomes" id="UP000031443"/>
    </source>
</evidence>
<name>M7BEJ1_CHEMY</name>
<gene>
    <name evidence="2" type="ORF">UY3_12307</name>
</gene>
<keyword evidence="1" id="KW-0479">Metal-binding</keyword>
<dbReference type="SUPFAM" id="SSF101152">
    <property type="entry name" value="Mob1/phocein"/>
    <property type="match status" value="1"/>
</dbReference>
<keyword evidence="2" id="KW-0418">Kinase</keyword>
<dbReference type="EMBL" id="KB549129">
    <property type="protein sequence ID" value="EMP30558.1"/>
    <property type="molecule type" value="Genomic_DNA"/>
</dbReference>
<feature type="binding site" evidence="1">
    <location>
        <position position="70"/>
    </location>
    <ligand>
        <name>Zn(2+)</name>
        <dbReference type="ChEBI" id="CHEBI:29105"/>
    </ligand>
</feature>
<dbReference type="Proteomes" id="UP000031443">
    <property type="component" value="Unassembled WGS sequence"/>
</dbReference>
<reference evidence="3" key="1">
    <citation type="journal article" date="2013" name="Nat. Genet.">
        <title>The draft genomes of soft-shell turtle and green sea turtle yield insights into the development and evolution of the turtle-specific body plan.</title>
        <authorList>
            <person name="Wang Z."/>
            <person name="Pascual-Anaya J."/>
            <person name="Zadissa A."/>
            <person name="Li W."/>
            <person name="Niimura Y."/>
            <person name="Huang Z."/>
            <person name="Li C."/>
            <person name="White S."/>
            <person name="Xiong Z."/>
            <person name="Fang D."/>
            <person name="Wang B."/>
            <person name="Ming Y."/>
            <person name="Chen Y."/>
            <person name="Zheng Y."/>
            <person name="Kuraku S."/>
            <person name="Pignatelli M."/>
            <person name="Herrero J."/>
            <person name="Beal K."/>
            <person name="Nozawa M."/>
            <person name="Li Q."/>
            <person name="Wang J."/>
            <person name="Zhang H."/>
            <person name="Yu L."/>
            <person name="Shigenobu S."/>
            <person name="Wang J."/>
            <person name="Liu J."/>
            <person name="Flicek P."/>
            <person name="Searle S."/>
            <person name="Wang J."/>
            <person name="Kuratani S."/>
            <person name="Yin Y."/>
            <person name="Aken B."/>
            <person name="Zhang G."/>
            <person name="Irie N."/>
        </authorList>
    </citation>
    <scope>NUCLEOTIDE SEQUENCE [LARGE SCALE GENOMIC DNA]</scope>
</reference>
<keyword evidence="3" id="KW-1185">Reference proteome</keyword>
<dbReference type="Gene3D" id="1.20.140.30">
    <property type="entry name" value="MOB kinase activator"/>
    <property type="match status" value="1"/>
</dbReference>
<dbReference type="AlphaFoldDB" id="M7BEJ1"/>
<dbReference type="SMART" id="SM01388">
    <property type="entry name" value="Mob1_phocein"/>
    <property type="match status" value="1"/>
</dbReference>
<organism evidence="2 3">
    <name type="scientific">Chelonia mydas</name>
    <name type="common">Green sea-turtle</name>
    <name type="synonym">Chelonia agassizi</name>
    <dbReference type="NCBI Taxonomy" id="8469"/>
    <lineage>
        <taxon>Eukaryota</taxon>
        <taxon>Metazoa</taxon>
        <taxon>Chordata</taxon>
        <taxon>Craniata</taxon>
        <taxon>Vertebrata</taxon>
        <taxon>Euteleostomi</taxon>
        <taxon>Archelosauria</taxon>
        <taxon>Testudinata</taxon>
        <taxon>Testudines</taxon>
        <taxon>Cryptodira</taxon>
        <taxon>Durocryptodira</taxon>
        <taxon>Americhelydia</taxon>
        <taxon>Chelonioidea</taxon>
        <taxon>Cheloniidae</taxon>
        <taxon>Chelonia</taxon>
    </lineage>
</organism>
<accession>M7BEJ1</accession>
<dbReference type="PANTHER" id="PTHR22599">
    <property type="entry name" value="MPS ONE BINDER KINASE ACTIVATOR-LIKE MOB"/>
    <property type="match status" value="1"/>
</dbReference>
<dbReference type="Pfam" id="PF03637">
    <property type="entry name" value="Mob1_phocein"/>
    <property type="match status" value="1"/>
</dbReference>
<keyword evidence="2" id="KW-0808">Transferase</keyword>
<dbReference type="InterPro" id="IPR036703">
    <property type="entry name" value="MOB_kinase_act_sf"/>
</dbReference>
<dbReference type="InterPro" id="IPR005301">
    <property type="entry name" value="MOB_kinase_act_fam"/>
</dbReference>
<protein>
    <submittedName>
        <fullName evidence="2">Mps one binder kinase activator-like 2B</fullName>
    </submittedName>
</protein>
<keyword evidence="1" id="KW-0862">Zinc</keyword>
<evidence type="ECO:0000313" key="2">
    <source>
        <dbReference type="EMBL" id="EMP30558.1"/>
    </source>
</evidence>
<dbReference type="eggNOG" id="KOG1903">
    <property type="taxonomic scope" value="Eukaryota"/>
</dbReference>
<proteinExistence type="predicted"/>
<sequence length="237" mass="27324">MDCGWMRIQMLLLEPCKSADIHFISTDHVCGSDVDRNFVCAQGSRCVPFPKNFLQICKKILCRLFRVFVHVYIHHFDRIIIMGAEAHVNTCYKHFYYFVTELNVIDRKELEPLWWLYDDYPLFLRGDPETDILYLSLQLKLAVLTSKRNKVQKTVGLLARPFWICFLVSLGASTSIKFKCINIFDYVFTTAYVGITCVTQRCEYLSYTDISATVDSAVLAGELLTFAPENSPVWGLV</sequence>
<dbReference type="GO" id="GO:0016301">
    <property type="term" value="F:kinase activity"/>
    <property type="evidence" value="ECO:0007669"/>
    <property type="project" value="UniProtKB-KW"/>
</dbReference>
<evidence type="ECO:0000256" key="1">
    <source>
        <dbReference type="PIRSR" id="PIRSR605301-1"/>
    </source>
</evidence>